<evidence type="ECO:0000313" key="3">
    <source>
        <dbReference type="Proteomes" id="UP000063781"/>
    </source>
</evidence>
<dbReference type="Pfam" id="PF14534">
    <property type="entry name" value="DUF4440"/>
    <property type="match status" value="1"/>
</dbReference>
<dbReference type="SUPFAM" id="SSF54427">
    <property type="entry name" value="NTF2-like"/>
    <property type="match status" value="1"/>
</dbReference>
<proteinExistence type="predicted"/>
<gene>
    <name evidence="2" type="ORF">AOC36_08610</name>
</gene>
<protein>
    <recommendedName>
        <fullName evidence="1">DUF4440 domain-containing protein</fullName>
    </recommendedName>
</protein>
<evidence type="ECO:0000259" key="1">
    <source>
        <dbReference type="Pfam" id="PF14534"/>
    </source>
</evidence>
<dbReference type="Gene3D" id="3.10.450.50">
    <property type="match status" value="1"/>
</dbReference>
<evidence type="ECO:0000313" key="2">
    <source>
        <dbReference type="EMBL" id="AMC94046.1"/>
    </source>
</evidence>
<dbReference type="InterPro" id="IPR032710">
    <property type="entry name" value="NTF2-like_dom_sf"/>
</dbReference>
<reference evidence="2 3" key="1">
    <citation type="submission" date="2015-10" db="EMBL/GenBank/DDBJ databases">
        <title>Erysipelothrix larvae sp. LV19 isolated from the larval gut of the rhinoceros beetle, Trypoxylus dichotomus.</title>
        <authorList>
            <person name="Lim S."/>
            <person name="Kim B.-C."/>
        </authorList>
    </citation>
    <scope>NUCLEOTIDE SEQUENCE [LARGE SCALE GENOMIC DNA]</scope>
    <source>
        <strain evidence="2 3">LV19</strain>
    </source>
</reference>
<dbReference type="STRING" id="1514105.AOC36_08610"/>
<dbReference type="OrthoDB" id="9802489at2"/>
<dbReference type="EMBL" id="CP013213">
    <property type="protein sequence ID" value="AMC94046.1"/>
    <property type="molecule type" value="Genomic_DNA"/>
</dbReference>
<organism evidence="2 3">
    <name type="scientific">Erysipelothrix larvae</name>
    <dbReference type="NCBI Taxonomy" id="1514105"/>
    <lineage>
        <taxon>Bacteria</taxon>
        <taxon>Bacillati</taxon>
        <taxon>Bacillota</taxon>
        <taxon>Erysipelotrichia</taxon>
        <taxon>Erysipelotrichales</taxon>
        <taxon>Erysipelotrichaceae</taxon>
        <taxon>Erysipelothrix</taxon>
    </lineage>
</organism>
<keyword evidence="3" id="KW-1185">Reference proteome</keyword>
<name>A0A0X8H0X6_9FIRM</name>
<dbReference type="Proteomes" id="UP000063781">
    <property type="component" value="Chromosome"/>
</dbReference>
<dbReference type="KEGG" id="erl:AOC36_08610"/>
<sequence length="119" mass="13371">MINTHETSNQLWTGLKTQDQALLTQVLHPNAIFVHMGATMTRDQEIDTVINKGIVYKDVTFEASTLHEYGDVSVLLNTLTLCAVVGNNEVTNRFVVTEVYKQSDTLTQCISMSFTKILY</sequence>
<dbReference type="RefSeq" id="WP_067633383.1">
    <property type="nucleotide sequence ID" value="NZ_CP013213.1"/>
</dbReference>
<feature type="domain" description="DUF4440" evidence="1">
    <location>
        <begin position="8"/>
        <end position="104"/>
    </location>
</feature>
<dbReference type="AlphaFoldDB" id="A0A0X8H0X6"/>
<dbReference type="InterPro" id="IPR027843">
    <property type="entry name" value="DUF4440"/>
</dbReference>
<accession>A0A0X8H0X6</accession>